<dbReference type="Pfam" id="PF01546">
    <property type="entry name" value="Peptidase_M20"/>
    <property type="match status" value="1"/>
</dbReference>
<evidence type="ECO:0000313" key="2">
    <source>
        <dbReference type="Proteomes" id="UP000475214"/>
    </source>
</evidence>
<dbReference type="NCBIfam" id="TIGR01891">
    <property type="entry name" value="amidohydrolases"/>
    <property type="match status" value="1"/>
</dbReference>
<dbReference type="InterPro" id="IPR002933">
    <property type="entry name" value="Peptidase_M20"/>
</dbReference>
<dbReference type="EMBL" id="JAAGOA010000009">
    <property type="protein sequence ID" value="NEE01324.1"/>
    <property type="molecule type" value="Genomic_DNA"/>
</dbReference>
<keyword evidence="2" id="KW-1185">Reference proteome</keyword>
<keyword evidence="1" id="KW-0378">Hydrolase</keyword>
<proteinExistence type="predicted"/>
<reference evidence="1 2" key="1">
    <citation type="submission" date="2020-02" db="EMBL/GenBank/DDBJ databases">
        <authorList>
            <person name="Li X.-J."/>
            <person name="Han X.-M."/>
        </authorList>
    </citation>
    <scope>NUCLEOTIDE SEQUENCE [LARGE SCALE GENOMIC DNA]</scope>
    <source>
        <strain evidence="1 2">CCTCC AB 2017055</strain>
    </source>
</reference>
<dbReference type="InterPro" id="IPR017439">
    <property type="entry name" value="Amidohydrolase"/>
</dbReference>
<name>A0A6L9S9L7_9ACTN</name>
<dbReference type="SUPFAM" id="SSF53187">
    <property type="entry name" value="Zn-dependent exopeptidases"/>
    <property type="match status" value="1"/>
</dbReference>
<sequence length="398" mass="42523">MVPSLDQRLIDIAASAIDSDLVELRRAIHRYPERAGPERENAALVAGRLRDAGLDVRAGVSGHGVVAVVHGSEPGPLIAYRADMDAVRDDELFDSDIRSRVPGVAHLCGHDIHTAVGVGVAETLAALRDRFHGSVAFLFQPAEETLDGARAMIDEGVLDDLQPVEIYAIHCGPTPAGTISVLPGVGQPGHDGFHVDMTGPGAAERAHEIRAAVLKLATLPPLHELGRDGLERITEPDGPFARFVVARSWVESASDDGARLNAMFRAWPQERYAELRQQSADIVTTVCGTEIAERIVFWGEPFPAMVCDAKLSEQAGEYFGSVLGPENISVLRGFFPYNGEDFALFLDRIPGAMFYLGVSNESAGQLGVPHAPTFSADESAIGIGTRAVAGWLGSRLGP</sequence>
<accession>A0A6L9S9L7</accession>
<evidence type="ECO:0000313" key="1">
    <source>
        <dbReference type="EMBL" id="NEE01324.1"/>
    </source>
</evidence>
<comment type="caution">
    <text evidence="1">The sequence shown here is derived from an EMBL/GenBank/DDBJ whole genome shotgun (WGS) entry which is preliminary data.</text>
</comment>
<protein>
    <submittedName>
        <fullName evidence="1">Amidohydrolase</fullName>
    </submittedName>
</protein>
<dbReference type="GO" id="GO:0016787">
    <property type="term" value="F:hydrolase activity"/>
    <property type="evidence" value="ECO:0007669"/>
    <property type="project" value="UniProtKB-KW"/>
</dbReference>
<dbReference type="Proteomes" id="UP000475214">
    <property type="component" value="Unassembled WGS sequence"/>
</dbReference>
<organism evidence="1 2">
    <name type="scientific">Phytoactinopolyspora halotolerans</name>
    <dbReference type="NCBI Taxonomy" id="1981512"/>
    <lineage>
        <taxon>Bacteria</taxon>
        <taxon>Bacillati</taxon>
        <taxon>Actinomycetota</taxon>
        <taxon>Actinomycetes</taxon>
        <taxon>Jiangellales</taxon>
        <taxon>Jiangellaceae</taxon>
        <taxon>Phytoactinopolyspora</taxon>
    </lineage>
</organism>
<dbReference type="PANTHER" id="PTHR11014:SF63">
    <property type="entry name" value="METALLOPEPTIDASE, PUTATIVE (AFU_ORTHOLOGUE AFUA_6G09600)-RELATED"/>
    <property type="match status" value="1"/>
</dbReference>
<dbReference type="RefSeq" id="WP_163738732.1">
    <property type="nucleotide sequence ID" value="NZ_JAAGOA010000009.1"/>
</dbReference>
<dbReference type="PANTHER" id="PTHR11014">
    <property type="entry name" value="PEPTIDASE M20 FAMILY MEMBER"/>
    <property type="match status" value="1"/>
</dbReference>
<dbReference type="Gene3D" id="3.40.630.10">
    <property type="entry name" value="Zn peptidases"/>
    <property type="match status" value="1"/>
</dbReference>
<dbReference type="Gene3D" id="3.30.70.360">
    <property type="match status" value="1"/>
</dbReference>
<gene>
    <name evidence="1" type="ORF">G1H10_14205</name>
</gene>
<dbReference type="AlphaFoldDB" id="A0A6L9S9L7"/>